<reference evidence="3" key="1">
    <citation type="journal article" date="2014" name="Int. J. Syst. Evol. Microbiol.">
        <title>Complete genome sequence of Corynebacterium casei LMG S-19264T (=DSM 44701T), isolated from a smear-ripened cheese.</title>
        <authorList>
            <consortium name="US DOE Joint Genome Institute (JGI-PGF)"/>
            <person name="Walter F."/>
            <person name="Albersmeier A."/>
            <person name="Kalinowski J."/>
            <person name="Ruckert C."/>
        </authorList>
    </citation>
    <scope>NUCLEOTIDE SEQUENCE</scope>
    <source>
        <strain evidence="3">CGMCC 1.15493</strain>
    </source>
</reference>
<keyword evidence="2" id="KW-0732">Signal</keyword>
<keyword evidence="4" id="KW-1185">Reference proteome</keyword>
<dbReference type="InterPro" id="IPR038696">
    <property type="entry name" value="IalB_sf"/>
</dbReference>
<feature type="region of interest" description="Disordered" evidence="1">
    <location>
        <begin position="19"/>
        <end position="126"/>
    </location>
</feature>
<proteinExistence type="predicted"/>
<evidence type="ECO:0000256" key="1">
    <source>
        <dbReference type="SAM" id="MobiDB-lite"/>
    </source>
</evidence>
<gene>
    <name evidence="3" type="ORF">GCM10011335_04730</name>
</gene>
<sequence>MRVGSKVLVGSLILLTGGWPASAQQSGPTLTSPTSGGTLGTPADPNAPFRSATPSQPISAGSTAPVATVAPPAPESGTAVVAPNAPPAGAAGRSGEAPVAKGPAEANESAATSPVPSPDANPRPLQASKSVEYGDWTLECFTPAVAGVNCQATSRVLSADTKQSVLVFSIVYIPAQEASRVQAALPLGFSLPQGVQIDIGATFQSSIDVNRCTAQGCLIEGSAAPALIAAMRKESTGSFTVRTTDLVPIRIPLSLKGFTQAYEAMVKANVREVTQK</sequence>
<dbReference type="Gene3D" id="2.60.40.1880">
    <property type="entry name" value="Invasion associated locus B (IalB) protein"/>
    <property type="match status" value="1"/>
</dbReference>
<evidence type="ECO:0000313" key="4">
    <source>
        <dbReference type="Proteomes" id="UP000613160"/>
    </source>
</evidence>
<evidence type="ECO:0008006" key="5">
    <source>
        <dbReference type="Google" id="ProtNLM"/>
    </source>
</evidence>
<comment type="caution">
    <text evidence="3">The sequence shown here is derived from an EMBL/GenBank/DDBJ whole genome shotgun (WGS) entry which is preliminary data.</text>
</comment>
<accession>A0A916XSN5</accession>
<protein>
    <recommendedName>
        <fullName evidence="5">Invasion associated locus B family protein</fullName>
    </recommendedName>
</protein>
<dbReference type="RefSeq" id="WP_188848939.1">
    <property type="nucleotide sequence ID" value="NZ_BMJJ01000001.1"/>
</dbReference>
<dbReference type="AlphaFoldDB" id="A0A916XSN5"/>
<evidence type="ECO:0000313" key="3">
    <source>
        <dbReference type="EMBL" id="GGD04954.1"/>
    </source>
</evidence>
<feature type="compositionally biased region" description="Polar residues" evidence="1">
    <location>
        <begin position="52"/>
        <end position="62"/>
    </location>
</feature>
<feature type="chain" id="PRO_5037962291" description="Invasion associated locus B family protein" evidence="2">
    <location>
        <begin position="24"/>
        <end position="276"/>
    </location>
</feature>
<evidence type="ECO:0000256" key="2">
    <source>
        <dbReference type="SAM" id="SignalP"/>
    </source>
</evidence>
<dbReference type="InterPro" id="IPR010642">
    <property type="entry name" value="Invasion_prot_B"/>
</dbReference>
<dbReference type="Proteomes" id="UP000613160">
    <property type="component" value="Unassembled WGS sequence"/>
</dbReference>
<feature type="signal peptide" evidence="2">
    <location>
        <begin position="1"/>
        <end position="23"/>
    </location>
</feature>
<organism evidence="3 4">
    <name type="scientific">Aureimonas glaciei</name>
    <dbReference type="NCBI Taxonomy" id="1776957"/>
    <lineage>
        <taxon>Bacteria</taxon>
        <taxon>Pseudomonadati</taxon>
        <taxon>Pseudomonadota</taxon>
        <taxon>Alphaproteobacteria</taxon>
        <taxon>Hyphomicrobiales</taxon>
        <taxon>Aurantimonadaceae</taxon>
        <taxon>Aureimonas</taxon>
    </lineage>
</organism>
<reference evidence="3" key="2">
    <citation type="submission" date="2020-09" db="EMBL/GenBank/DDBJ databases">
        <authorList>
            <person name="Sun Q."/>
            <person name="Zhou Y."/>
        </authorList>
    </citation>
    <scope>NUCLEOTIDE SEQUENCE</scope>
    <source>
        <strain evidence="3">CGMCC 1.15493</strain>
    </source>
</reference>
<feature type="compositionally biased region" description="Low complexity" evidence="1">
    <location>
        <begin position="77"/>
        <end position="98"/>
    </location>
</feature>
<dbReference type="EMBL" id="BMJJ01000001">
    <property type="protein sequence ID" value="GGD04954.1"/>
    <property type="molecule type" value="Genomic_DNA"/>
</dbReference>
<name>A0A916XSN5_9HYPH</name>
<feature type="compositionally biased region" description="Low complexity" evidence="1">
    <location>
        <begin position="26"/>
        <end position="42"/>
    </location>
</feature>
<dbReference type="Pfam" id="PF06776">
    <property type="entry name" value="IalB"/>
    <property type="match status" value="1"/>
</dbReference>